<name>A0A4Y7QE37_9AGAM</name>
<sequence length="195" mass="22117">MLTIKGQPVMDAHPSDALAEGTEKILRLIEAERESLKLMQRREMDHMEASNKAFQHDAYLAARELKRRASASTREAETWKEEAVKARQKAYAAQQELARVREELATEKRKVARHEHERSALAKKNVELSVTVWLLKDRAQALQQKADEQATGFDSTNTRKRSATPEPESTPEATKRGRTDGTAEQAPIHRHQSTP</sequence>
<evidence type="ECO:0000313" key="3">
    <source>
        <dbReference type="EMBL" id="TDL25130.1"/>
    </source>
</evidence>
<dbReference type="AlphaFoldDB" id="A0A4Y7QE37"/>
<protein>
    <submittedName>
        <fullName evidence="3">Uncharacterized protein</fullName>
    </submittedName>
</protein>
<dbReference type="VEuPathDB" id="FungiDB:BD410DRAFT_837374"/>
<feature type="region of interest" description="Disordered" evidence="2">
    <location>
        <begin position="143"/>
        <end position="195"/>
    </location>
</feature>
<proteinExistence type="predicted"/>
<evidence type="ECO:0000256" key="1">
    <source>
        <dbReference type="SAM" id="Coils"/>
    </source>
</evidence>
<gene>
    <name evidence="3" type="ORF">BD410DRAFT_837374</name>
</gene>
<accession>A0A4Y7QE37</accession>
<dbReference type="Proteomes" id="UP000294933">
    <property type="component" value="Unassembled WGS sequence"/>
</dbReference>
<evidence type="ECO:0000256" key="2">
    <source>
        <dbReference type="SAM" id="MobiDB-lite"/>
    </source>
</evidence>
<keyword evidence="1" id="KW-0175">Coiled coil</keyword>
<feature type="coiled-coil region" evidence="1">
    <location>
        <begin position="62"/>
        <end position="124"/>
    </location>
</feature>
<dbReference type="EMBL" id="ML170164">
    <property type="protein sequence ID" value="TDL25130.1"/>
    <property type="molecule type" value="Genomic_DNA"/>
</dbReference>
<reference evidence="3 4" key="1">
    <citation type="submission" date="2018-06" db="EMBL/GenBank/DDBJ databases">
        <title>A transcriptomic atlas of mushroom development highlights an independent origin of complex multicellularity.</title>
        <authorList>
            <consortium name="DOE Joint Genome Institute"/>
            <person name="Krizsan K."/>
            <person name="Almasi E."/>
            <person name="Merenyi Z."/>
            <person name="Sahu N."/>
            <person name="Viragh M."/>
            <person name="Koszo T."/>
            <person name="Mondo S."/>
            <person name="Kiss B."/>
            <person name="Balint B."/>
            <person name="Kues U."/>
            <person name="Barry K."/>
            <person name="Hegedus J.C."/>
            <person name="Henrissat B."/>
            <person name="Johnson J."/>
            <person name="Lipzen A."/>
            <person name="Ohm R."/>
            <person name="Nagy I."/>
            <person name="Pangilinan J."/>
            <person name="Yan J."/>
            <person name="Xiong Y."/>
            <person name="Grigoriev I.V."/>
            <person name="Hibbett D.S."/>
            <person name="Nagy L.G."/>
        </authorList>
    </citation>
    <scope>NUCLEOTIDE SEQUENCE [LARGE SCALE GENOMIC DNA]</scope>
    <source>
        <strain evidence="3 4">SZMC22713</strain>
    </source>
</reference>
<organism evidence="3 4">
    <name type="scientific">Rickenella mellea</name>
    <dbReference type="NCBI Taxonomy" id="50990"/>
    <lineage>
        <taxon>Eukaryota</taxon>
        <taxon>Fungi</taxon>
        <taxon>Dikarya</taxon>
        <taxon>Basidiomycota</taxon>
        <taxon>Agaricomycotina</taxon>
        <taxon>Agaricomycetes</taxon>
        <taxon>Hymenochaetales</taxon>
        <taxon>Rickenellaceae</taxon>
        <taxon>Rickenella</taxon>
    </lineage>
</organism>
<evidence type="ECO:0000313" key="4">
    <source>
        <dbReference type="Proteomes" id="UP000294933"/>
    </source>
</evidence>
<keyword evidence="4" id="KW-1185">Reference proteome</keyword>